<dbReference type="AlphaFoldDB" id="A0A974XWC2"/>
<evidence type="ECO:0000256" key="1">
    <source>
        <dbReference type="ARBA" id="ARBA00022448"/>
    </source>
</evidence>
<dbReference type="EMBL" id="CP071504">
    <property type="protein sequence ID" value="QSX31494.1"/>
    <property type="molecule type" value="Genomic_DNA"/>
</dbReference>
<keyword evidence="6" id="KW-1185">Reference proteome</keyword>
<feature type="domain" description="ABC transporter" evidence="4">
    <location>
        <begin position="4"/>
        <end position="231"/>
    </location>
</feature>
<dbReference type="InterPro" id="IPR003593">
    <property type="entry name" value="AAA+_ATPase"/>
</dbReference>
<proteinExistence type="predicted"/>
<dbReference type="SMART" id="SM00382">
    <property type="entry name" value="AAA"/>
    <property type="match status" value="1"/>
</dbReference>
<sequence>MSLLTTQSLSKYYGSKAALDCVDLTLEAGAPIALVGPNGAGKTTLFSLLCGFIKPSKGEITILGHAAGDPALLGRVSCLPQDGLLDPNFTVLQQLSFFGRLQGLGHRQAQDEAMRVLTLVDLQTVAQSKPTTLSHGMGKRVAIAQALMGSPELVLLDEPTAGLDPANARAIRELVRAQSANTNFIISSHNLDELEKLCGTVLYLEQGRLTQSLSLEQQGGASFLSLSMQSCETDMLQQGLESLPSVIRVRAKNGKDFLIEYQGGEPYVLEQQLLELCKAQGAKYKLLQNGRSLEDTLFS</sequence>
<dbReference type="RefSeq" id="WP_207322824.1">
    <property type="nucleotide sequence ID" value="NZ_CP071501.1"/>
</dbReference>
<dbReference type="InterPro" id="IPR027417">
    <property type="entry name" value="P-loop_NTPase"/>
</dbReference>
<evidence type="ECO:0000256" key="3">
    <source>
        <dbReference type="ARBA" id="ARBA00022840"/>
    </source>
</evidence>
<accession>A0A974XWC2</accession>
<dbReference type="Pfam" id="PF00005">
    <property type="entry name" value="ABC_tran"/>
    <property type="match status" value="1"/>
</dbReference>
<dbReference type="PANTHER" id="PTHR42939">
    <property type="entry name" value="ABC TRANSPORTER ATP-BINDING PROTEIN ALBC-RELATED"/>
    <property type="match status" value="1"/>
</dbReference>
<dbReference type="Gene3D" id="3.40.50.300">
    <property type="entry name" value="P-loop containing nucleotide triphosphate hydrolases"/>
    <property type="match status" value="1"/>
</dbReference>
<evidence type="ECO:0000259" key="4">
    <source>
        <dbReference type="PROSITE" id="PS50893"/>
    </source>
</evidence>
<dbReference type="PANTHER" id="PTHR42939:SF1">
    <property type="entry name" value="ABC TRANSPORTER ATP-BINDING PROTEIN ALBC-RELATED"/>
    <property type="match status" value="1"/>
</dbReference>
<evidence type="ECO:0000313" key="6">
    <source>
        <dbReference type="Proteomes" id="UP000663281"/>
    </source>
</evidence>
<name>A0A974XWC2_9GAMM</name>
<dbReference type="Proteomes" id="UP000663281">
    <property type="component" value="Chromosome"/>
</dbReference>
<dbReference type="InterPro" id="IPR003439">
    <property type="entry name" value="ABC_transporter-like_ATP-bd"/>
</dbReference>
<organism evidence="5 6">
    <name type="scientific">Shewanella cyperi</name>
    <dbReference type="NCBI Taxonomy" id="2814292"/>
    <lineage>
        <taxon>Bacteria</taxon>
        <taxon>Pseudomonadati</taxon>
        <taxon>Pseudomonadota</taxon>
        <taxon>Gammaproteobacteria</taxon>
        <taxon>Alteromonadales</taxon>
        <taxon>Shewanellaceae</taxon>
        <taxon>Shewanella</taxon>
    </lineage>
</organism>
<dbReference type="InterPro" id="IPR051782">
    <property type="entry name" value="ABC_Transporter_VariousFunc"/>
</dbReference>
<keyword evidence="1" id="KW-0813">Transport</keyword>
<evidence type="ECO:0000313" key="5">
    <source>
        <dbReference type="EMBL" id="QSX31494.1"/>
    </source>
</evidence>
<dbReference type="GO" id="GO:0016887">
    <property type="term" value="F:ATP hydrolysis activity"/>
    <property type="evidence" value="ECO:0007669"/>
    <property type="project" value="InterPro"/>
</dbReference>
<evidence type="ECO:0000256" key="2">
    <source>
        <dbReference type="ARBA" id="ARBA00022741"/>
    </source>
</evidence>
<protein>
    <submittedName>
        <fullName evidence="5">ABC transporter ATP-binding protein</fullName>
    </submittedName>
</protein>
<keyword evidence="3 5" id="KW-0067">ATP-binding</keyword>
<dbReference type="PROSITE" id="PS50893">
    <property type="entry name" value="ABC_TRANSPORTER_2"/>
    <property type="match status" value="1"/>
</dbReference>
<dbReference type="SUPFAM" id="SSF52540">
    <property type="entry name" value="P-loop containing nucleoside triphosphate hydrolases"/>
    <property type="match status" value="1"/>
</dbReference>
<dbReference type="KEGG" id="scyp:JYB88_07725"/>
<reference evidence="5 6" key="1">
    <citation type="submission" date="2021-03" db="EMBL/GenBank/DDBJ databases">
        <title>Novel species identification of genus Shewanella.</title>
        <authorList>
            <person name="Liu G."/>
            <person name="Zhang Q."/>
        </authorList>
    </citation>
    <scope>NUCLEOTIDE SEQUENCE [LARGE SCALE GENOMIC DNA]</scope>
    <source>
        <strain evidence="5 6">FJAT-53726</strain>
    </source>
</reference>
<gene>
    <name evidence="5" type="ORF">JYB88_07725</name>
</gene>
<dbReference type="GO" id="GO:0005524">
    <property type="term" value="F:ATP binding"/>
    <property type="evidence" value="ECO:0007669"/>
    <property type="project" value="UniProtKB-KW"/>
</dbReference>
<keyword evidence="2" id="KW-0547">Nucleotide-binding</keyword>